<evidence type="ECO:0000313" key="3">
    <source>
        <dbReference type="EMBL" id="KAH9837140.1"/>
    </source>
</evidence>
<feature type="region of interest" description="Disordered" evidence="1">
    <location>
        <begin position="1"/>
        <end position="22"/>
    </location>
</feature>
<feature type="compositionally biased region" description="Polar residues" evidence="1">
    <location>
        <begin position="1"/>
        <end position="12"/>
    </location>
</feature>
<feature type="domain" description="C2H2-type" evidence="2">
    <location>
        <begin position="36"/>
        <end position="57"/>
    </location>
</feature>
<organism evidence="3 4">
    <name type="scientific">Rhodofomes roseus</name>
    <dbReference type="NCBI Taxonomy" id="34475"/>
    <lineage>
        <taxon>Eukaryota</taxon>
        <taxon>Fungi</taxon>
        <taxon>Dikarya</taxon>
        <taxon>Basidiomycota</taxon>
        <taxon>Agaricomycotina</taxon>
        <taxon>Agaricomycetes</taxon>
        <taxon>Polyporales</taxon>
        <taxon>Rhodofomes</taxon>
    </lineage>
</organism>
<evidence type="ECO:0000259" key="2">
    <source>
        <dbReference type="PROSITE" id="PS00028"/>
    </source>
</evidence>
<reference evidence="3 4" key="1">
    <citation type="journal article" date="2021" name="Environ. Microbiol.">
        <title>Gene family expansions and transcriptome signatures uncover fungal adaptations to wood decay.</title>
        <authorList>
            <person name="Hage H."/>
            <person name="Miyauchi S."/>
            <person name="Viragh M."/>
            <person name="Drula E."/>
            <person name="Min B."/>
            <person name="Chaduli D."/>
            <person name="Navarro D."/>
            <person name="Favel A."/>
            <person name="Norest M."/>
            <person name="Lesage-Meessen L."/>
            <person name="Balint B."/>
            <person name="Merenyi Z."/>
            <person name="de Eugenio L."/>
            <person name="Morin E."/>
            <person name="Martinez A.T."/>
            <person name="Baldrian P."/>
            <person name="Stursova M."/>
            <person name="Martinez M.J."/>
            <person name="Novotny C."/>
            <person name="Magnuson J.K."/>
            <person name="Spatafora J.W."/>
            <person name="Maurice S."/>
            <person name="Pangilinan J."/>
            <person name="Andreopoulos W."/>
            <person name="LaButti K."/>
            <person name="Hundley H."/>
            <person name="Na H."/>
            <person name="Kuo A."/>
            <person name="Barry K."/>
            <person name="Lipzen A."/>
            <person name="Henrissat B."/>
            <person name="Riley R."/>
            <person name="Ahrendt S."/>
            <person name="Nagy L.G."/>
            <person name="Grigoriev I.V."/>
            <person name="Martin F."/>
            <person name="Rosso M.N."/>
        </authorList>
    </citation>
    <scope>NUCLEOTIDE SEQUENCE [LARGE SCALE GENOMIC DNA]</scope>
    <source>
        <strain evidence="3 4">CIRM-BRFM 1785</strain>
    </source>
</reference>
<protein>
    <recommendedName>
        <fullName evidence="2">C2H2-type domain-containing protein</fullName>
    </recommendedName>
</protein>
<feature type="compositionally biased region" description="Low complexity" evidence="1">
    <location>
        <begin position="188"/>
        <end position="203"/>
    </location>
</feature>
<dbReference type="RefSeq" id="XP_047779309.1">
    <property type="nucleotide sequence ID" value="XM_047923642.1"/>
</dbReference>
<dbReference type="PROSITE" id="PS00028">
    <property type="entry name" value="ZINC_FINGER_C2H2_1"/>
    <property type="match status" value="1"/>
</dbReference>
<evidence type="ECO:0000313" key="4">
    <source>
        <dbReference type="Proteomes" id="UP000814176"/>
    </source>
</evidence>
<keyword evidence="4" id="KW-1185">Reference proteome</keyword>
<sequence length="254" mass="26928">MDNPSDLSTPHTISIPGGPTLETEWDERKRRHMVSCDLCGKRIALTEHGHNHSLFEHRGSATCDDLQRKALRKQERAAAAATHAAVFGTQSTVTQAQPGPSCLNIDPSLGMPTQVHPVEPVTPPMSLASLPLYTVPPTPQPSRSESRVASVEPISFELFSRDPGSVSPEADSIAGELTTSFADLRASSPSPAAAAEATSTLAPIETESALRATSSRSESADLEQRGPTPAEGEGCRGILVEWRAGCIPSTYLAI</sequence>
<gene>
    <name evidence="3" type="ORF">C8Q71DRAFT_756965</name>
</gene>
<feature type="region of interest" description="Disordered" evidence="1">
    <location>
        <begin position="188"/>
        <end position="233"/>
    </location>
</feature>
<evidence type="ECO:0000256" key="1">
    <source>
        <dbReference type="SAM" id="MobiDB-lite"/>
    </source>
</evidence>
<dbReference type="EMBL" id="JADCUA010000009">
    <property type="protein sequence ID" value="KAH9837140.1"/>
    <property type="molecule type" value="Genomic_DNA"/>
</dbReference>
<dbReference type="InterPro" id="IPR013087">
    <property type="entry name" value="Znf_C2H2_type"/>
</dbReference>
<comment type="caution">
    <text evidence="3">The sequence shown here is derived from an EMBL/GenBank/DDBJ whole genome shotgun (WGS) entry which is preliminary data.</text>
</comment>
<dbReference type="Proteomes" id="UP000814176">
    <property type="component" value="Unassembled WGS sequence"/>
</dbReference>
<proteinExistence type="predicted"/>
<name>A0ABQ8KH06_9APHY</name>
<dbReference type="GeneID" id="72004374"/>
<accession>A0ABQ8KH06</accession>